<protein>
    <submittedName>
        <fullName evidence="1">ABC transporter substrate-binding protein</fullName>
    </submittedName>
</protein>
<gene>
    <name evidence="1" type="ORF">ACFFTU_22040</name>
</gene>
<proteinExistence type="predicted"/>
<accession>A0ABV5PHY0</accession>
<dbReference type="EMBL" id="JBHMCR010000010">
    <property type="protein sequence ID" value="MFB9522628.1"/>
    <property type="molecule type" value="Genomic_DNA"/>
</dbReference>
<sequence>MTPTAATPWQFTDSRGQLVTAPARPARIAAYIQAGATLYDHGLRPAGIFGSYHDGPAPDPAKAGSLPLSEVAYFGAGQALDPDAVLAAGIDLLVAVSYGGSAVYGMEPDTAKHLEQHIPTVVLDIGQGRSLSEVRDTFHALAESLGSTEPPEAAHALADAQAKLKSLISPTTPALLALSPADAADVHLARPHAWPDLRALTALGVPLLDPPPEGGANWSTVPWERAAGLAPQLVLADVRANAAPFEAGRIGPDVEVVPWNPELPASATAHTAFFESIAEALREA</sequence>
<dbReference type="Proteomes" id="UP001589718">
    <property type="component" value="Unassembled WGS sequence"/>
</dbReference>
<reference evidence="1 2" key="1">
    <citation type="submission" date="2024-09" db="EMBL/GenBank/DDBJ databases">
        <authorList>
            <person name="Sun Q."/>
            <person name="Mori K."/>
        </authorList>
    </citation>
    <scope>NUCLEOTIDE SEQUENCE [LARGE SCALE GENOMIC DNA]</scope>
    <source>
        <strain evidence="1 2">JCM 4362</strain>
    </source>
</reference>
<evidence type="ECO:0000313" key="1">
    <source>
        <dbReference type="EMBL" id="MFB9522628.1"/>
    </source>
</evidence>
<name>A0ABV5PHY0_STRCM</name>
<comment type="caution">
    <text evidence="1">The sequence shown here is derived from an EMBL/GenBank/DDBJ whole genome shotgun (WGS) entry which is preliminary data.</text>
</comment>
<dbReference type="SUPFAM" id="SSF53807">
    <property type="entry name" value="Helical backbone' metal receptor"/>
    <property type="match status" value="1"/>
</dbReference>
<keyword evidence="2" id="KW-1185">Reference proteome</keyword>
<dbReference type="Gene3D" id="3.40.50.1980">
    <property type="entry name" value="Nitrogenase molybdenum iron protein domain"/>
    <property type="match status" value="2"/>
</dbReference>
<dbReference type="RefSeq" id="WP_345222814.1">
    <property type="nucleotide sequence ID" value="NZ_BAAAXE010000013.1"/>
</dbReference>
<organism evidence="1 2">
    <name type="scientific">Streptomyces cremeus</name>
    <dbReference type="NCBI Taxonomy" id="66881"/>
    <lineage>
        <taxon>Bacteria</taxon>
        <taxon>Bacillati</taxon>
        <taxon>Actinomycetota</taxon>
        <taxon>Actinomycetes</taxon>
        <taxon>Kitasatosporales</taxon>
        <taxon>Streptomycetaceae</taxon>
        <taxon>Streptomyces</taxon>
    </lineage>
</organism>
<evidence type="ECO:0000313" key="2">
    <source>
        <dbReference type="Proteomes" id="UP001589718"/>
    </source>
</evidence>